<keyword evidence="1 8" id="KW-0963">Cytoplasm</keyword>
<keyword evidence="11" id="KW-1185">Reference proteome</keyword>
<keyword evidence="3 8" id="KW-0479">Metal-binding</keyword>
<dbReference type="PANTHER" id="PTHR19136:SF81">
    <property type="entry name" value="MOLYBDENUM COFACTOR GUANYLYLTRANSFERASE"/>
    <property type="match status" value="1"/>
</dbReference>
<feature type="binding site" evidence="8">
    <location>
        <position position="26"/>
    </location>
    <ligand>
        <name>GTP</name>
        <dbReference type="ChEBI" id="CHEBI:37565"/>
    </ligand>
</feature>
<feature type="binding site" evidence="8">
    <location>
        <begin position="14"/>
        <end position="16"/>
    </location>
    <ligand>
        <name>GTP</name>
        <dbReference type="ChEBI" id="CHEBI:37565"/>
    </ligand>
</feature>
<dbReference type="Pfam" id="PF12804">
    <property type="entry name" value="NTP_transf_3"/>
    <property type="match status" value="1"/>
</dbReference>
<evidence type="ECO:0000256" key="4">
    <source>
        <dbReference type="ARBA" id="ARBA00022741"/>
    </source>
</evidence>
<evidence type="ECO:0000256" key="5">
    <source>
        <dbReference type="ARBA" id="ARBA00022842"/>
    </source>
</evidence>
<name>A0ABY5YLS5_9DEIO</name>
<dbReference type="InterPro" id="IPR025877">
    <property type="entry name" value="MobA-like_NTP_Trfase"/>
</dbReference>
<evidence type="ECO:0000313" key="11">
    <source>
        <dbReference type="Proteomes" id="UP001060261"/>
    </source>
</evidence>
<reference evidence="10" key="1">
    <citation type="submission" date="2022-09" db="EMBL/GenBank/DDBJ databases">
        <title>genome sequence of Deinococcus rubellus.</title>
        <authorList>
            <person name="Srinivasan S."/>
        </authorList>
    </citation>
    <scope>NUCLEOTIDE SEQUENCE</scope>
    <source>
        <strain evidence="10">Ant6</strain>
    </source>
</reference>
<feature type="binding site" evidence="8">
    <location>
        <position position="99"/>
    </location>
    <ligand>
        <name>Mg(2+)</name>
        <dbReference type="ChEBI" id="CHEBI:18420"/>
    </ligand>
</feature>
<organism evidence="10 11">
    <name type="scientific">Deinococcus rubellus</name>
    <dbReference type="NCBI Taxonomy" id="1889240"/>
    <lineage>
        <taxon>Bacteria</taxon>
        <taxon>Thermotogati</taxon>
        <taxon>Deinococcota</taxon>
        <taxon>Deinococci</taxon>
        <taxon>Deinococcales</taxon>
        <taxon>Deinococcaceae</taxon>
        <taxon>Deinococcus</taxon>
    </lineage>
</organism>
<keyword evidence="10" id="KW-0548">Nucleotidyltransferase</keyword>
<dbReference type="InterPro" id="IPR029044">
    <property type="entry name" value="Nucleotide-diphossugar_trans"/>
</dbReference>
<dbReference type="HAMAP" id="MF_00316">
    <property type="entry name" value="MobA"/>
    <property type="match status" value="1"/>
</dbReference>
<comment type="similarity">
    <text evidence="8">Belongs to the MobA family.</text>
</comment>
<evidence type="ECO:0000259" key="9">
    <source>
        <dbReference type="Pfam" id="PF12804"/>
    </source>
</evidence>
<evidence type="ECO:0000256" key="1">
    <source>
        <dbReference type="ARBA" id="ARBA00022490"/>
    </source>
</evidence>
<comment type="subcellular location">
    <subcellularLocation>
        <location evidence="8">Cytoplasm</location>
    </subcellularLocation>
</comment>
<feature type="binding site" evidence="8">
    <location>
        <position position="99"/>
    </location>
    <ligand>
        <name>GTP</name>
        <dbReference type="ChEBI" id="CHEBI:37565"/>
    </ligand>
</feature>
<comment type="domain">
    <text evidence="8">The N-terminal domain determines nucleotide recognition and specific binding, while the C-terminal domain determines the specific binding to the target protein.</text>
</comment>
<sequence length="192" mass="20289">MTSTTPLPLAAIITAGGASRRFGRDKALAVLDGHTLLERVALSLSVCSPRLLVAPPGKYVLGGWQSVPDTRPTEGPLAGLEAGLGALNPGIWAAFSAVDLPHLTPGFWLRLSAFIQPGTQAVIGLSADGRRQPLAALYHTSALGQVTALLNAGERRILALLERLSVTEVSWAELEEVAPRAYRNVNRVEDLG</sequence>
<keyword evidence="4 8" id="KW-0547">Nucleotide-binding</keyword>
<evidence type="ECO:0000256" key="3">
    <source>
        <dbReference type="ARBA" id="ARBA00022723"/>
    </source>
</evidence>
<dbReference type="Gene3D" id="3.90.550.10">
    <property type="entry name" value="Spore Coat Polysaccharide Biosynthesis Protein SpsA, Chain A"/>
    <property type="match status" value="1"/>
</dbReference>
<dbReference type="Proteomes" id="UP001060261">
    <property type="component" value="Chromosome"/>
</dbReference>
<feature type="domain" description="MobA-like NTP transferase" evidence="9">
    <location>
        <begin position="11"/>
        <end position="161"/>
    </location>
</feature>
<keyword evidence="5 8" id="KW-0460">Magnesium</keyword>
<dbReference type="RefSeq" id="WP_260561334.1">
    <property type="nucleotide sequence ID" value="NZ_BAABEC010000191.1"/>
</dbReference>
<dbReference type="PANTHER" id="PTHR19136">
    <property type="entry name" value="MOLYBDENUM COFACTOR GUANYLYLTRANSFERASE"/>
    <property type="match status" value="1"/>
</dbReference>
<dbReference type="SUPFAM" id="SSF53448">
    <property type="entry name" value="Nucleotide-diphospho-sugar transferases"/>
    <property type="match status" value="1"/>
</dbReference>
<keyword evidence="6 8" id="KW-0342">GTP-binding</keyword>
<evidence type="ECO:0000256" key="2">
    <source>
        <dbReference type="ARBA" id="ARBA00022679"/>
    </source>
</evidence>
<evidence type="ECO:0000256" key="6">
    <source>
        <dbReference type="ARBA" id="ARBA00023134"/>
    </source>
</evidence>
<dbReference type="GO" id="GO:0016779">
    <property type="term" value="F:nucleotidyltransferase activity"/>
    <property type="evidence" value="ECO:0007669"/>
    <property type="project" value="UniProtKB-KW"/>
</dbReference>
<keyword evidence="7 8" id="KW-0501">Molybdenum cofactor biosynthesis</keyword>
<dbReference type="InterPro" id="IPR013482">
    <property type="entry name" value="Molybde_CF_guanTrfase"/>
</dbReference>
<evidence type="ECO:0000313" key="10">
    <source>
        <dbReference type="EMBL" id="UWX65076.1"/>
    </source>
</evidence>
<dbReference type="EMBL" id="CP104213">
    <property type="protein sequence ID" value="UWX65076.1"/>
    <property type="molecule type" value="Genomic_DNA"/>
</dbReference>
<dbReference type="CDD" id="cd02503">
    <property type="entry name" value="MobA"/>
    <property type="match status" value="1"/>
</dbReference>
<comment type="cofactor">
    <cofactor evidence="8">
        <name>Mg(2+)</name>
        <dbReference type="ChEBI" id="CHEBI:18420"/>
    </cofactor>
</comment>
<accession>A0ABY5YLS5</accession>
<gene>
    <name evidence="8" type="primary">mobA</name>
    <name evidence="10" type="ORF">N0D28_05310</name>
</gene>
<evidence type="ECO:0000256" key="7">
    <source>
        <dbReference type="ARBA" id="ARBA00023150"/>
    </source>
</evidence>
<feature type="binding site" evidence="8">
    <location>
        <position position="69"/>
    </location>
    <ligand>
        <name>GTP</name>
        <dbReference type="ChEBI" id="CHEBI:37565"/>
    </ligand>
</feature>
<protein>
    <recommendedName>
        <fullName evidence="8">Probable molybdenum cofactor guanylyltransferase</fullName>
        <shortName evidence="8">MoCo guanylyltransferase</shortName>
        <ecNumber evidence="8">2.7.7.77</ecNumber>
    </recommendedName>
    <alternativeName>
        <fullName evidence="8">GTP:molybdopterin guanylyltransferase</fullName>
    </alternativeName>
    <alternativeName>
        <fullName evidence="8">Mo-MPT guanylyltransferase</fullName>
    </alternativeName>
    <alternativeName>
        <fullName evidence="8">Molybdopterin guanylyltransferase</fullName>
    </alternativeName>
    <alternativeName>
        <fullName evidence="8">Molybdopterin-guanine dinucleotide synthase</fullName>
        <shortName evidence="8">MGD synthase</shortName>
    </alternativeName>
</protein>
<proteinExistence type="inferred from homology"/>
<comment type="function">
    <text evidence="8">Transfers a GMP moiety from GTP to Mo-molybdopterin (Mo-MPT) cofactor (Moco or molybdenum cofactor) to form Mo-molybdopterin guanine dinucleotide (Mo-MGD) cofactor.</text>
</comment>
<dbReference type="EC" id="2.7.7.77" evidence="8"/>
<comment type="caution">
    <text evidence="8">Lacks conserved residue(s) required for the propagation of feature annotation.</text>
</comment>
<evidence type="ECO:0000256" key="8">
    <source>
        <dbReference type="HAMAP-Rule" id="MF_00316"/>
    </source>
</evidence>
<comment type="catalytic activity">
    <reaction evidence="8">
        <text>Mo-molybdopterin + GTP + H(+) = Mo-molybdopterin guanine dinucleotide + diphosphate</text>
        <dbReference type="Rhea" id="RHEA:34243"/>
        <dbReference type="ChEBI" id="CHEBI:15378"/>
        <dbReference type="ChEBI" id="CHEBI:33019"/>
        <dbReference type="ChEBI" id="CHEBI:37565"/>
        <dbReference type="ChEBI" id="CHEBI:71302"/>
        <dbReference type="ChEBI" id="CHEBI:71310"/>
        <dbReference type="EC" id="2.7.7.77"/>
    </reaction>
</comment>
<keyword evidence="2 8" id="KW-0808">Transferase</keyword>